<evidence type="ECO:0000256" key="7">
    <source>
        <dbReference type="ARBA" id="ARBA00023136"/>
    </source>
</evidence>
<feature type="transmembrane region" description="Helical" evidence="9">
    <location>
        <begin position="94"/>
        <end position="110"/>
    </location>
</feature>
<dbReference type="EMBL" id="CP101987">
    <property type="protein sequence ID" value="UUI71225.1"/>
    <property type="molecule type" value="Genomic_DNA"/>
</dbReference>
<dbReference type="RefSeq" id="WP_227576562.1">
    <property type="nucleotide sequence ID" value="NZ_CP101987.1"/>
</dbReference>
<name>A0ABY5KLK7_9CELL</name>
<evidence type="ECO:0000256" key="9">
    <source>
        <dbReference type="SAM" id="Phobius"/>
    </source>
</evidence>
<dbReference type="PANTHER" id="PTHR32196:SF21">
    <property type="entry name" value="ABC TRANSPORTER PERMEASE PROTEIN YPHD-RELATED"/>
    <property type="match status" value="1"/>
</dbReference>
<feature type="transmembrane region" description="Helical" evidence="9">
    <location>
        <begin position="117"/>
        <end position="137"/>
    </location>
</feature>
<feature type="transmembrane region" description="Helical" evidence="9">
    <location>
        <begin position="184"/>
        <end position="206"/>
    </location>
</feature>
<dbReference type="InterPro" id="IPR001851">
    <property type="entry name" value="ABC_transp_permease"/>
</dbReference>
<keyword evidence="7 9" id="KW-0472">Membrane</keyword>
<keyword evidence="2" id="KW-0813">Transport</keyword>
<evidence type="ECO:0000256" key="5">
    <source>
        <dbReference type="ARBA" id="ARBA00022692"/>
    </source>
</evidence>
<feature type="transmembrane region" description="Helical" evidence="9">
    <location>
        <begin position="237"/>
        <end position="259"/>
    </location>
</feature>
<feature type="transmembrane region" description="Helical" evidence="9">
    <location>
        <begin position="143"/>
        <end position="164"/>
    </location>
</feature>
<proteinExistence type="predicted"/>
<dbReference type="Proteomes" id="UP001316384">
    <property type="component" value="Chromosome"/>
</dbReference>
<dbReference type="Pfam" id="PF02653">
    <property type="entry name" value="BPD_transp_2"/>
    <property type="match status" value="1"/>
</dbReference>
<evidence type="ECO:0000313" key="10">
    <source>
        <dbReference type="EMBL" id="UUI71225.1"/>
    </source>
</evidence>
<organism evidence="10 11">
    <name type="scientific">Cellulomonas xiejunii</name>
    <dbReference type="NCBI Taxonomy" id="2968083"/>
    <lineage>
        <taxon>Bacteria</taxon>
        <taxon>Bacillati</taxon>
        <taxon>Actinomycetota</taxon>
        <taxon>Actinomycetes</taxon>
        <taxon>Micrococcales</taxon>
        <taxon>Cellulomonadaceae</taxon>
        <taxon>Cellulomonas</taxon>
    </lineage>
</organism>
<feature type="region of interest" description="Disordered" evidence="8">
    <location>
        <begin position="1"/>
        <end position="22"/>
    </location>
</feature>
<evidence type="ECO:0000313" key="11">
    <source>
        <dbReference type="Proteomes" id="UP001316384"/>
    </source>
</evidence>
<feature type="transmembrane region" description="Helical" evidence="9">
    <location>
        <begin position="39"/>
        <end position="59"/>
    </location>
</feature>
<accession>A0ABY5KLK7</accession>
<sequence>MTHPTPAASAAQGAAGAAAPSGAARQAPTLRRRLPASTGPFVALVLLCVVLSIMSPSFLSWTNIFNIGQQVAILAVIAIGGTAVIVLGGIDLSVGAVLGLSGAVLGFLFVNTGLDIWAACLVALAVAAAAGAINGIMIEYGRLPAFIATLAMMSVARGLALVVLGGKPLSGYPDSFRNLSVHYVGGWVPMSLIIAVLLFLIAWAYFRWRPSGRALFAMGANYEVARLSGLPVRRLTIGVYTVAGLLAGVGGILMTARLGSAQPTAGTGYELDVIAAVVIGGASLAGGYGSIAGTAVGVMIIGVLRNGLNLLNVSSFWQQVIIGVVIATAVLVENLRQRRAARA</sequence>
<keyword evidence="6 9" id="KW-1133">Transmembrane helix</keyword>
<feature type="transmembrane region" description="Helical" evidence="9">
    <location>
        <begin position="316"/>
        <end position="335"/>
    </location>
</feature>
<keyword evidence="4" id="KW-0997">Cell inner membrane</keyword>
<protein>
    <submittedName>
        <fullName evidence="10">ABC transporter permease</fullName>
    </submittedName>
</protein>
<comment type="subcellular location">
    <subcellularLocation>
        <location evidence="1">Cell membrane</location>
        <topology evidence="1">Multi-pass membrane protein</topology>
    </subcellularLocation>
</comment>
<evidence type="ECO:0000256" key="2">
    <source>
        <dbReference type="ARBA" id="ARBA00022448"/>
    </source>
</evidence>
<evidence type="ECO:0000256" key="4">
    <source>
        <dbReference type="ARBA" id="ARBA00022519"/>
    </source>
</evidence>
<feature type="transmembrane region" description="Helical" evidence="9">
    <location>
        <begin position="271"/>
        <end position="304"/>
    </location>
</feature>
<dbReference type="CDD" id="cd06579">
    <property type="entry name" value="TM_PBP1_transp_AraH_like"/>
    <property type="match status" value="1"/>
</dbReference>
<reference evidence="10 11" key="1">
    <citation type="submission" date="2022-07" db="EMBL/GenBank/DDBJ databases">
        <title>Novel species in genus cellulomonas.</title>
        <authorList>
            <person name="Ye L."/>
        </authorList>
    </citation>
    <scope>NUCLEOTIDE SEQUENCE [LARGE SCALE GENOMIC DNA]</scope>
    <source>
        <strain evidence="11">zg-B89</strain>
    </source>
</reference>
<dbReference type="PANTHER" id="PTHR32196">
    <property type="entry name" value="ABC TRANSPORTER PERMEASE PROTEIN YPHD-RELATED-RELATED"/>
    <property type="match status" value="1"/>
</dbReference>
<keyword evidence="3" id="KW-1003">Cell membrane</keyword>
<feature type="transmembrane region" description="Helical" evidence="9">
    <location>
        <begin position="71"/>
        <end position="88"/>
    </location>
</feature>
<evidence type="ECO:0000256" key="6">
    <source>
        <dbReference type="ARBA" id="ARBA00022989"/>
    </source>
</evidence>
<evidence type="ECO:0000256" key="8">
    <source>
        <dbReference type="SAM" id="MobiDB-lite"/>
    </source>
</evidence>
<gene>
    <name evidence="10" type="ORF">NP048_15720</name>
</gene>
<evidence type="ECO:0000256" key="3">
    <source>
        <dbReference type="ARBA" id="ARBA00022475"/>
    </source>
</evidence>
<keyword evidence="5 9" id="KW-0812">Transmembrane</keyword>
<keyword evidence="11" id="KW-1185">Reference proteome</keyword>
<evidence type="ECO:0000256" key="1">
    <source>
        <dbReference type="ARBA" id="ARBA00004651"/>
    </source>
</evidence>